<dbReference type="GO" id="GO:0005789">
    <property type="term" value="C:endoplasmic reticulum membrane"/>
    <property type="evidence" value="ECO:0007669"/>
    <property type="project" value="TreeGrafter"/>
</dbReference>
<dbReference type="GO" id="GO:0006457">
    <property type="term" value="P:protein folding"/>
    <property type="evidence" value="ECO:0007669"/>
    <property type="project" value="TreeGrafter"/>
</dbReference>
<dbReference type="GO" id="GO:0005793">
    <property type="term" value="C:endoplasmic reticulum-Golgi intermediate compartment"/>
    <property type="evidence" value="ECO:0007669"/>
    <property type="project" value="TreeGrafter"/>
</dbReference>
<proteinExistence type="predicted"/>
<protein>
    <submittedName>
        <fullName evidence="3">Endoplasmic reticulum protein 44</fullName>
    </submittedName>
</protein>
<reference evidence="3" key="2">
    <citation type="submission" date="2025-08" db="UniProtKB">
        <authorList>
            <consortium name="Ensembl"/>
        </authorList>
    </citation>
    <scope>IDENTIFICATION</scope>
</reference>
<dbReference type="FunFam" id="3.40.30.10:FF:000051">
    <property type="entry name" value="endoplasmic reticulum resident protein 44"/>
    <property type="match status" value="1"/>
</dbReference>
<reference evidence="3" key="3">
    <citation type="submission" date="2025-09" db="UniProtKB">
        <authorList>
            <consortium name="Ensembl"/>
        </authorList>
    </citation>
    <scope>IDENTIFICATION</scope>
</reference>
<dbReference type="AlphaFoldDB" id="A0A8C9RLM8"/>
<organism evidence="3 4">
    <name type="scientific">Scleropages formosus</name>
    <name type="common">Asian bonytongue</name>
    <name type="synonym">Osteoglossum formosum</name>
    <dbReference type="NCBI Taxonomy" id="113540"/>
    <lineage>
        <taxon>Eukaryota</taxon>
        <taxon>Metazoa</taxon>
        <taxon>Chordata</taxon>
        <taxon>Craniata</taxon>
        <taxon>Vertebrata</taxon>
        <taxon>Euteleostomi</taxon>
        <taxon>Actinopterygii</taxon>
        <taxon>Neopterygii</taxon>
        <taxon>Teleostei</taxon>
        <taxon>Osteoglossocephala</taxon>
        <taxon>Osteoglossomorpha</taxon>
        <taxon>Osteoglossiformes</taxon>
        <taxon>Osteoglossidae</taxon>
        <taxon>Scleropages</taxon>
    </lineage>
</organism>
<dbReference type="CDD" id="cd03070">
    <property type="entry name" value="PDI_b_ERp44"/>
    <property type="match status" value="1"/>
</dbReference>
<dbReference type="Proteomes" id="UP000694397">
    <property type="component" value="Chromosome 18"/>
</dbReference>
<evidence type="ECO:0000313" key="4">
    <source>
        <dbReference type="Proteomes" id="UP000694397"/>
    </source>
</evidence>
<dbReference type="PANTHER" id="PTHR46295:SF1">
    <property type="entry name" value="ENDOPLASMIC RETICULUM RESIDENT PROTEIN 44"/>
    <property type="match status" value="1"/>
</dbReference>
<dbReference type="GeneTree" id="ENSGT00930000151031"/>
<gene>
    <name evidence="3" type="primary">ERP44</name>
    <name evidence="3" type="synonym">erp44</name>
</gene>
<feature type="region of interest" description="Disordered" evidence="1">
    <location>
        <begin position="349"/>
        <end position="382"/>
    </location>
</feature>
<dbReference type="CDD" id="cd02996">
    <property type="entry name" value="PDI_a_ERp44"/>
    <property type="match status" value="1"/>
</dbReference>
<dbReference type="InterPro" id="IPR041870">
    <property type="entry name" value="ERp44_PDI_b_1"/>
</dbReference>
<name>A0A8C9RLM8_SCLFO</name>
<sequence>YNKSSVTVLDMTSSSLSLQFTGLYTPVRSEITTLDAGNIDDILSTYRVPRTRVHADVCRFSQMLHPIFEEASNVVREEFPDTKQVVFARVDCDQHSDIAQRYRISKYPTLKLFRNGMMMKREYRGQRSVSAIADFIRQQKVDPVKELQSLEEITAIDRSKRTIIGYFENKDSENYGTFQKVANILRDDCVFLAAFGEVSKPERFSGDHVIYKPIGESVPDMVYLGSLMNFDLTYAWAQDKCVPLVREITFENGEELTEEGIPFLILFHMKDDHESLEKFQQEVARQLISEKGSINFLHADCDKFRHPLLHIQKTPADCPVIAIDSFLLPTELLLFFVLDLHSGKLHREFHHGPDPTDSTPGQEENREVQSSPPESSFQKLAPSETRYTLLRHRDEL</sequence>
<dbReference type="InterPro" id="IPR052643">
    <property type="entry name" value="ERP44"/>
</dbReference>
<evidence type="ECO:0000259" key="2">
    <source>
        <dbReference type="PROSITE" id="PS51352"/>
    </source>
</evidence>
<feature type="compositionally biased region" description="Polar residues" evidence="1">
    <location>
        <begin position="356"/>
        <end position="378"/>
    </location>
</feature>
<dbReference type="Pfam" id="PF13848">
    <property type="entry name" value="Thioredoxin_6"/>
    <property type="match status" value="1"/>
</dbReference>
<dbReference type="FunFam" id="3.40.30.10:FF:000074">
    <property type="entry name" value="endoplasmic reticulum resident protein 44"/>
    <property type="match status" value="1"/>
</dbReference>
<evidence type="ECO:0000256" key="1">
    <source>
        <dbReference type="SAM" id="MobiDB-lite"/>
    </source>
</evidence>
<dbReference type="GO" id="GO:0003756">
    <property type="term" value="F:protein disulfide isomerase activity"/>
    <property type="evidence" value="ECO:0007669"/>
    <property type="project" value="TreeGrafter"/>
</dbReference>
<dbReference type="Pfam" id="PF00085">
    <property type="entry name" value="Thioredoxin"/>
    <property type="match status" value="1"/>
</dbReference>
<dbReference type="SUPFAM" id="SSF52833">
    <property type="entry name" value="Thioredoxin-like"/>
    <property type="match status" value="3"/>
</dbReference>
<dbReference type="InterPro" id="IPR036249">
    <property type="entry name" value="Thioredoxin-like_sf"/>
</dbReference>
<keyword evidence="4" id="KW-1185">Reference proteome</keyword>
<dbReference type="InterPro" id="IPR013766">
    <property type="entry name" value="Thioredoxin_domain"/>
</dbReference>
<accession>A0A8C9RLM8</accession>
<dbReference type="PROSITE" id="PS51352">
    <property type="entry name" value="THIOREDOXIN_2"/>
    <property type="match status" value="1"/>
</dbReference>
<evidence type="ECO:0000313" key="3">
    <source>
        <dbReference type="Ensembl" id="ENSSFOP00015014999.2"/>
    </source>
</evidence>
<reference evidence="3 4" key="1">
    <citation type="submission" date="2019-04" db="EMBL/GenBank/DDBJ databases">
        <authorList>
            <consortium name="Wellcome Sanger Institute Data Sharing"/>
        </authorList>
    </citation>
    <scope>NUCLEOTIDE SEQUENCE [LARGE SCALE GENOMIC DNA]</scope>
</reference>
<feature type="domain" description="Thioredoxin" evidence="2">
    <location>
        <begin position="19"/>
        <end position="141"/>
    </location>
</feature>
<dbReference type="Gene3D" id="3.40.30.10">
    <property type="entry name" value="Glutaredoxin"/>
    <property type="match status" value="3"/>
</dbReference>
<dbReference type="PANTHER" id="PTHR46295">
    <property type="entry name" value="ENDOPLASMIC RETICULUM RESIDENT PROTEIN 44"/>
    <property type="match status" value="1"/>
</dbReference>
<dbReference type="Ensembl" id="ENSSFOT00015015180.2">
    <property type="protein sequence ID" value="ENSSFOP00015014999.2"/>
    <property type="gene ID" value="ENSSFOG00015009632.2"/>
</dbReference>